<dbReference type="EMBL" id="MN740626">
    <property type="protein sequence ID" value="QHS79168.1"/>
    <property type="molecule type" value="Genomic_DNA"/>
</dbReference>
<organism evidence="1">
    <name type="scientific">viral metagenome</name>
    <dbReference type="NCBI Taxonomy" id="1070528"/>
    <lineage>
        <taxon>unclassified sequences</taxon>
        <taxon>metagenomes</taxon>
        <taxon>organismal metagenomes</taxon>
    </lineage>
</organism>
<accession>A0A6C0AHB7</accession>
<reference evidence="1" key="1">
    <citation type="journal article" date="2020" name="Nature">
        <title>Giant virus diversity and host interactions through global metagenomics.</title>
        <authorList>
            <person name="Schulz F."/>
            <person name="Roux S."/>
            <person name="Paez-Espino D."/>
            <person name="Jungbluth S."/>
            <person name="Walsh D.A."/>
            <person name="Denef V.J."/>
            <person name="McMahon K.D."/>
            <person name="Konstantinidis K.T."/>
            <person name="Eloe-Fadrosh E.A."/>
            <person name="Kyrpides N.C."/>
            <person name="Woyke T."/>
        </authorList>
    </citation>
    <scope>NUCLEOTIDE SEQUENCE</scope>
    <source>
        <strain evidence="1">GVMAG-S-1035118-87</strain>
    </source>
</reference>
<sequence length="96" mass="11409">MFTPLDHASVEETREFLRRFVENEVHWQERTYDFLQGKELDGIHVITPKVLSVSFYEDVQSEITAKAEITMEYIPVTPEKVDREVMYKIDKWLQSA</sequence>
<protein>
    <submittedName>
        <fullName evidence="1">Uncharacterized protein</fullName>
    </submittedName>
</protein>
<name>A0A6C0AHB7_9ZZZZ</name>
<dbReference type="AlphaFoldDB" id="A0A6C0AHB7"/>
<evidence type="ECO:0000313" key="1">
    <source>
        <dbReference type="EMBL" id="QHS79168.1"/>
    </source>
</evidence>
<proteinExistence type="predicted"/>